<dbReference type="Pfam" id="PF11732">
    <property type="entry name" value="Thoc2"/>
    <property type="match status" value="1"/>
</dbReference>
<comment type="similarity">
    <text evidence="2">Belongs to the THOC2 family.</text>
</comment>
<feature type="domain" description="THO complex subunit 2 N-terminal" evidence="9">
    <location>
        <begin position="3"/>
        <end position="503"/>
    </location>
</feature>
<dbReference type="GO" id="GO:0006406">
    <property type="term" value="P:mRNA export from nucleus"/>
    <property type="evidence" value="ECO:0007669"/>
    <property type="project" value="InterPro"/>
</dbReference>
<feature type="domain" description="THO complex subunitTHOC2 N-terminal" evidence="8">
    <location>
        <begin position="505"/>
        <end position="580"/>
    </location>
</feature>
<evidence type="ECO:0000256" key="2">
    <source>
        <dbReference type="ARBA" id="ARBA00007857"/>
    </source>
</evidence>
<dbReference type="InterPro" id="IPR021418">
    <property type="entry name" value="THO_THOC2_C"/>
</dbReference>
<feature type="non-terminal residue" evidence="10">
    <location>
        <position position="1214"/>
    </location>
</feature>
<protein>
    <recommendedName>
        <fullName evidence="3">THO complex subunit 2</fullName>
    </recommendedName>
</protein>
<feature type="coiled-coil region" evidence="5">
    <location>
        <begin position="774"/>
        <end position="801"/>
    </location>
</feature>
<evidence type="ECO:0000256" key="6">
    <source>
        <dbReference type="SAM" id="MobiDB-lite"/>
    </source>
</evidence>
<feature type="region of interest" description="Disordered" evidence="6">
    <location>
        <begin position="858"/>
        <end position="878"/>
    </location>
</feature>
<dbReference type="OrthoDB" id="29024at2759"/>
<dbReference type="InterPro" id="IPR021726">
    <property type="entry name" value="THO_THOC2_N"/>
</dbReference>
<dbReference type="PANTHER" id="PTHR21597:SF0">
    <property type="entry name" value="THO COMPLEX SUBUNIT 2"/>
    <property type="match status" value="1"/>
</dbReference>
<feature type="domain" description="THO complex subunitTHOC2 C-terminal" evidence="7">
    <location>
        <begin position="901"/>
        <end position="1192"/>
    </location>
</feature>
<dbReference type="GO" id="GO:0006397">
    <property type="term" value="P:mRNA processing"/>
    <property type="evidence" value="ECO:0007669"/>
    <property type="project" value="InterPro"/>
</dbReference>
<evidence type="ECO:0000259" key="8">
    <source>
        <dbReference type="Pfam" id="PF11732"/>
    </source>
</evidence>
<dbReference type="AlphaFoldDB" id="A0A317XVL2"/>
<dbReference type="InterPro" id="IPR040007">
    <property type="entry name" value="Tho2"/>
</dbReference>
<proteinExistence type="inferred from homology"/>
<dbReference type="GO" id="GO:0000445">
    <property type="term" value="C:THO complex part of transcription export complex"/>
    <property type="evidence" value="ECO:0007669"/>
    <property type="project" value="TreeGrafter"/>
</dbReference>
<evidence type="ECO:0000256" key="1">
    <source>
        <dbReference type="ARBA" id="ARBA00004123"/>
    </source>
</evidence>
<evidence type="ECO:0000259" key="9">
    <source>
        <dbReference type="Pfam" id="PF16134"/>
    </source>
</evidence>
<evidence type="ECO:0000313" key="10">
    <source>
        <dbReference type="EMBL" id="PWZ01853.1"/>
    </source>
</evidence>
<keyword evidence="5" id="KW-0175">Coiled coil</keyword>
<dbReference type="GO" id="GO:0003729">
    <property type="term" value="F:mRNA binding"/>
    <property type="evidence" value="ECO:0007669"/>
    <property type="project" value="TreeGrafter"/>
</dbReference>
<dbReference type="Pfam" id="PF16134">
    <property type="entry name" value="THOC2_N"/>
    <property type="match status" value="1"/>
</dbReference>
<organism evidence="10 11">
    <name type="scientific">Testicularia cyperi</name>
    <dbReference type="NCBI Taxonomy" id="1882483"/>
    <lineage>
        <taxon>Eukaryota</taxon>
        <taxon>Fungi</taxon>
        <taxon>Dikarya</taxon>
        <taxon>Basidiomycota</taxon>
        <taxon>Ustilaginomycotina</taxon>
        <taxon>Ustilaginomycetes</taxon>
        <taxon>Ustilaginales</taxon>
        <taxon>Anthracoideaceae</taxon>
        <taxon>Testicularia</taxon>
    </lineage>
</organism>
<feature type="non-terminal residue" evidence="10">
    <location>
        <position position="1"/>
    </location>
</feature>
<evidence type="ECO:0000256" key="3">
    <source>
        <dbReference type="ARBA" id="ARBA00019596"/>
    </source>
</evidence>
<gene>
    <name evidence="10" type="ORF">BCV70DRAFT_150056</name>
</gene>
<keyword evidence="4" id="KW-0539">Nucleus</keyword>
<evidence type="ECO:0000256" key="5">
    <source>
        <dbReference type="SAM" id="Coils"/>
    </source>
</evidence>
<sequence>QLRTARLFKQQKFNLLREENEGYTALATEIMINLGPATLPQESPQQRNARAAHVINNVQALIGYFDLDANRVLDVILDLFSSNVVRHCPFFLALIAASPWGKDCTPPASAPSSSTSSTSSFAGVNLDLTGDTGNRICAQLLGFKFAHYCHPDTRELCSDDLYLMTAILIRAGFVRFVDIYPHLAPDHEGMLKLHAKHRQALTAKVSSARANALSMAAPLTDDTDSSAGKSDAAKAAAQAPARDLPNQVVGLLRAMLAIGDLRHSLFVLTRYPWLCAAYNEVADPFLRLLRVILEPAYREIALARTNVAISNASLAQPRLRWDPKHARVVPPGPRSLSITRRVPEPMPSANLQSIFFYPDWTTGLPLCRNVSDVQTIFVPLLKILGAGLARAPALLQKVCRLTRVGLRLALNSDDEARRDDWLNVLRYHLLPALSLSPSNSGVLAEIWVLVRMLPYEQRFSLYGQWKTDLYQMPELRAAQAETEKEAKGILKRISKDNVKQSGRNLAKASHSNPTIFFTVALNQVQAYDNLIQPLVESAKYLSNFEYDIFAFNLVDALSNPEKERTKQDGTNISLWLKSLASFSGTLFRRYAMMDCTPILQYLVNQLKANNSKDLVIVSELVTKMSGIEPLANLADAQIAALTGGRNLHMEAMMAANALTGSKERLAYRRSGQRLLQALVESRLAVPLLILIAQQRQACIHLVPESEAHLKYLGNLYDSCQEVLLQYVEFLYNHLDTAEYAAQMPSLHDLCSRFGIEPAIAFYISRPKLVHNMKQIEATEAAEKLRAELTAASKNKVKKAEEDSDAAIAMEQDDATTSTGPAAPVTVSEDGEDVEMADADTNTAVVKKEETNANGVVAEPNGIAETPQPETSSAGTTSPWHSGLAAAIDAAKEMLPEAAHSTVGVHFYVTFWQLSLADVSVPIERYQQETKRLQQLIRETPLEEPRQRLQDTAAQLNTEMKEQMKSHEVTRKRLVVEKDHWFDDRADRGSCSQHMIQYCLFPRALLSPTDAILAGKFIRLAHSLGARNFSSLTVYDKIFTDAIAAVVSSSTENEARNYSRFLFTILSDLSAWHKSADAYNKDAIGQNLPGFQMRWHSRHGGEDIPAADLLTWEQFRQVYAKWQDCLQTAFRSCLSSGEYMRIRNAIVIMTRIAPFYPLIETHGTGITAIVDKLAANEQRGDLKILAQGLAATLKAHKKGWMSTQQARKVPTAPAA</sequence>
<reference evidence="10 11" key="1">
    <citation type="journal article" date="2018" name="Mol. Biol. Evol.">
        <title>Broad Genomic Sampling Reveals a Smut Pathogenic Ancestry of the Fungal Clade Ustilaginomycotina.</title>
        <authorList>
            <person name="Kijpornyongpan T."/>
            <person name="Mondo S.J."/>
            <person name="Barry K."/>
            <person name="Sandor L."/>
            <person name="Lee J."/>
            <person name="Lipzen A."/>
            <person name="Pangilinan J."/>
            <person name="LaButti K."/>
            <person name="Hainaut M."/>
            <person name="Henrissat B."/>
            <person name="Grigoriev I.V."/>
            <person name="Spatafora J.W."/>
            <person name="Aime M.C."/>
        </authorList>
    </citation>
    <scope>NUCLEOTIDE SEQUENCE [LARGE SCALE GENOMIC DNA]</scope>
    <source>
        <strain evidence="10 11">MCA 3645</strain>
    </source>
</reference>
<evidence type="ECO:0000256" key="4">
    <source>
        <dbReference type="ARBA" id="ARBA00023242"/>
    </source>
</evidence>
<dbReference type="Pfam" id="PF11262">
    <property type="entry name" value="Tho2"/>
    <property type="match status" value="1"/>
</dbReference>
<accession>A0A317XVL2</accession>
<evidence type="ECO:0000313" key="11">
    <source>
        <dbReference type="Proteomes" id="UP000246740"/>
    </source>
</evidence>
<feature type="compositionally biased region" description="Polar residues" evidence="6">
    <location>
        <begin position="867"/>
        <end position="878"/>
    </location>
</feature>
<evidence type="ECO:0000259" key="7">
    <source>
        <dbReference type="Pfam" id="PF11262"/>
    </source>
</evidence>
<dbReference type="InterPro" id="IPR032302">
    <property type="entry name" value="THOC2_N"/>
</dbReference>
<dbReference type="EMBL" id="KZ819189">
    <property type="protein sequence ID" value="PWZ01853.1"/>
    <property type="molecule type" value="Genomic_DNA"/>
</dbReference>
<dbReference type="STRING" id="1882483.A0A317XVL2"/>
<dbReference type="FunCoup" id="A0A317XVL2">
    <property type="interactions" value="602"/>
</dbReference>
<comment type="subcellular location">
    <subcellularLocation>
        <location evidence="1">Nucleus</location>
    </subcellularLocation>
</comment>
<dbReference type="InParanoid" id="A0A317XVL2"/>
<name>A0A317XVL2_9BASI</name>
<keyword evidence="11" id="KW-1185">Reference proteome</keyword>
<dbReference type="Proteomes" id="UP000246740">
    <property type="component" value="Unassembled WGS sequence"/>
</dbReference>
<dbReference type="PANTHER" id="PTHR21597">
    <property type="entry name" value="THO2 PROTEIN"/>
    <property type="match status" value="1"/>
</dbReference>